<dbReference type="Proteomes" id="UP000315353">
    <property type="component" value="Unassembled WGS sequence"/>
</dbReference>
<keyword evidence="3 7" id="KW-0732">Signal</keyword>
<evidence type="ECO:0000256" key="1">
    <source>
        <dbReference type="ARBA" id="ARBA00004635"/>
    </source>
</evidence>
<dbReference type="EMBL" id="CP009246">
    <property type="protein sequence ID" value="APT87707.1"/>
    <property type="molecule type" value="Genomic_DNA"/>
</dbReference>
<dbReference type="STRING" id="28028.CFLV_11465"/>
<evidence type="ECO:0000313" key="11">
    <source>
        <dbReference type="Proteomes" id="UP000315353"/>
    </source>
</evidence>
<evidence type="ECO:0000313" key="10">
    <source>
        <dbReference type="Proteomes" id="UP000185479"/>
    </source>
</evidence>
<evidence type="ECO:0000256" key="6">
    <source>
        <dbReference type="ARBA" id="ARBA00023288"/>
    </source>
</evidence>
<evidence type="ECO:0000256" key="5">
    <source>
        <dbReference type="ARBA" id="ARBA00023139"/>
    </source>
</evidence>
<feature type="signal peptide" evidence="7">
    <location>
        <begin position="1"/>
        <end position="26"/>
    </location>
</feature>
<accession>A0A1L7CPD7</accession>
<evidence type="ECO:0000256" key="2">
    <source>
        <dbReference type="ARBA" id="ARBA00008973"/>
    </source>
</evidence>
<dbReference type="PANTHER" id="PTHR30429:SF0">
    <property type="entry name" value="METHIONINE-BINDING LIPOPROTEIN METQ"/>
    <property type="match status" value="1"/>
</dbReference>
<sequence length="280" mass="30302">MVMTISSKVFFSVAAAATVFSLAACAGNSSEDSDATKIRVGASPGPYTELFKEGVDPVLTAAGYTIDYQDFSDLRQADVALSEGSVDLNVDQHTAYMNVFNEETGSDLASITDIPTVKTKVYSEKHKSIDDVAEGQTVGIPQDGSNQTRAFRILIKLGWITVKEDADQKLLTVADIKDNPHNLRIEAMDSATIPRALGDLDWGVIPGSISYSSGVDPALAVAEEDLGEDLILQAVTTQDKVDSEWAKAVHDAYRSEDFLNYLKENNDDSYWFVPDSLSAS</sequence>
<dbReference type="SUPFAM" id="SSF53850">
    <property type="entry name" value="Periplasmic binding protein-like II"/>
    <property type="match status" value="1"/>
</dbReference>
<keyword evidence="6" id="KW-0449">Lipoprotein</keyword>
<evidence type="ECO:0000313" key="9">
    <source>
        <dbReference type="EMBL" id="GEB97906.1"/>
    </source>
</evidence>
<dbReference type="AlphaFoldDB" id="A0A1L7CPD7"/>
<comment type="similarity">
    <text evidence="2">Belongs to the NlpA lipoprotein family.</text>
</comment>
<comment type="subcellular location">
    <subcellularLocation>
        <location evidence="1">Membrane</location>
        <topology evidence="1">Lipid-anchor</topology>
    </subcellularLocation>
</comment>
<dbReference type="GO" id="GO:0016020">
    <property type="term" value="C:membrane"/>
    <property type="evidence" value="ECO:0007669"/>
    <property type="project" value="UniProtKB-SubCell"/>
</dbReference>
<organism evidence="8 10">
    <name type="scientific">Corynebacterium flavescens</name>
    <dbReference type="NCBI Taxonomy" id="28028"/>
    <lineage>
        <taxon>Bacteria</taxon>
        <taxon>Bacillati</taxon>
        <taxon>Actinomycetota</taxon>
        <taxon>Actinomycetes</taxon>
        <taxon>Mycobacteriales</taxon>
        <taxon>Corynebacteriaceae</taxon>
        <taxon>Corynebacterium</taxon>
    </lineage>
</organism>
<dbReference type="EMBL" id="BJNB01000019">
    <property type="protein sequence ID" value="GEB97906.1"/>
    <property type="molecule type" value="Genomic_DNA"/>
</dbReference>
<reference evidence="8 10" key="1">
    <citation type="submission" date="2014-08" db="EMBL/GenBank/DDBJ databases">
        <title>Complete genome sequence of Corynebacterium flavescens OJ8(T)(=DSM 20296(T)), isolated from cheese.</title>
        <authorList>
            <person name="Ruckert C."/>
            <person name="Albersmeier A."/>
            <person name="Winkler A."/>
            <person name="Kalinowski J."/>
        </authorList>
    </citation>
    <scope>NUCLEOTIDE SEQUENCE [LARGE SCALE GENOMIC DNA]</scope>
    <source>
        <strain evidence="8 10">OJ8</strain>
    </source>
</reference>
<reference evidence="9 11" key="2">
    <citation type="submission" date="2019-06" db="EMBL/GenBank/DDBJ databases">
        <title>Whole genome shotgun sequence of Corynebacterium flavescens NBRC 14136.</title>
        <authorList>
            <person name="Hosoyama A."/>
            <person name="Uohara A."/>
            <person name="Ohji S."/>
            <person name="Ichikawa N."/>
        </authorList>
    </citation>
    <scope>NUCLEOTIDE SEQUENCE [LARGE SCALE GENOMIC DNA]</scope>
    <source>
        <strain evidence="9 11">NBRC 14136</strain>
    </source>
</reference>
<gene>
    <name evidence="9" type="ORF">CFL01nite_14010</name>
    <name evidence="8" type="ORF">CFLV_11465</name>
</gene>
<feature type="chain" id="PRO_5044061021" evidence="7">
    <location>
        <begin position="27"/>
        <end position="280"/>
    </location>
</feature>
<dbReference type="Pfam" id="PF03180">
    <property type="entry name" value="Lipoprotein_9"/>
    <property type="match status" value="1"/>
</dbReference>
<name>A0A1L7CPD7_CORFL</name>
<protein>
    <submittedName>
        <fullName evidence="8">Metal ABC transporter substrate-binding protein</fullName>
    </submittedName>
</protein>
<proteinExistence type="inferred from homology"/>
<keyword evidence="4" id="KW-0472">Membrane</keyword>
<keyword evidence="10" id="KW-1185">Reference proteome</keyword>
<keyword evidence="5" id="KW-0564">Palmitate</keyword>
<dbReference type="Gene3D" id="3.40.190.10">
    <property type="entry name" value="Periplasmic binding protein-like II"/>
    <property type="match status" value="2"/>
</dbReference>
<evidence type="ECO:0000256" key="7">
    <source>
        <dbReference type="SAM" id="SignalP"/>
    </source>
</evidence>
<dbReference type="InterPro" id="IPR004872">
    <property type="entry name" value="Lipoprotein_NlpA"/>
</dbReference>
<evidence type="ECO:0000313" key="8">
    <source>
        <dbReference type="EMBL" id="APT87707.1"/>
    </source>
</evidence>
<dbReference type="PANTHER" id="PTHR30429">
    <property type="entry name" value="D-METHIONINE-BINDING LIPOPROTEIN METQ"/>
    <property type="match status" value="1"/>
</dbReference>
<dbReference type="OrthoDB" id="9812878at2"/>
<evidence type="ECO:0000256" key="3">
    <source>
        <dbReference type="ARBA" id="ARBA00022729"/>
    </source>
</evidence>
<dbReference type="KEGG" id="cfc:CFLV_11465"/>
<dbReference type="Proteomes" id="UP000185479">
    <property type="component" value="Chromosome"/>
</dbReference>
<evidence type="ECO:0000256" key="4">
    <source>
        <dbReference type="ARBA" id="ARBA00023136"/>
    </source>
</evidence>